<evidence type="ECO:0000256" key="3">
    <source>
        <dbReference type="ARBA" id="ARBA00023163"/>
    </source>
</evidence>
<name>A0A1H1VDR2_9ACTN</name>
<evidence type="ECO:0000256" key="2">
    <source>
        <dbReference type="ARBA" id="ARBA00023125"/>
    </source>
</evidence>
<dbReference type="PANTHER" id="PTHR30055">
    <property type="entry name" value="HTH-TYPE TRANSCRIPTIONAL REGULATOR RUTR"/>
    <property type="match status" value="1"/>
</dbReference>
<dbReference type="STRING" id="642780.SAMN04488570_2801"/>
<dbReference type="GO" id="GO:0000976">
    <property type="term" value="F:transcription cis-regulatory region binding"/>
    <property type="evidence" value="ECO:0007669"/>
    <property type="project" value="TreeGrafter"/>
</dbReference>
<dbReference type="PROSITE" id="PS50977">
    <property type="entry name" value="HTH_TETR_2"/>
    <property type="match status" value="1"/>
</dbReference>
<feature type="DNA-binding region" description="H-T-H motif" evidence="4">
    <location>
        <begin position="39"/>
        <end position="58"/>
    </location>
</feature>
<dbReference type="PANTHER" id="PTHR30055:SF234">
    <property type="entry name" value="HTH-TYPE TRANSCRIPTIONAL REGULATOR BETI"/>
    <property type="match status" value="1"/>
</dbReference>
<dbReference type="GO" id="GO:0003700">
    <property type="term" value="F:DNA-binding transcription factor activity"/>
    <property type="evidence" value="ECO:0007669"/>
    <property type="project" value="TreeGrafter"/>
</dbReference>
<keyword evidence="1" id="KW-0805">Transcription regulation</keyword>
<dbReference type="SUPFAM" id="SSF46689">
    <property type="entry name" value="Homeodomain-like"/>
    <property type="match status" value="1"/>
</dbReference>
<dbReference type="InterPro" id="IPR009057">
    <property type="entry name" value="Homeodomain-like_sf"/>
</dbReference>
<evidence type="ECO:0000256" key="1">
    <source>
        <dbReference type="ARBA" id="ARBA00023015"/>
    </source>
</evidence>
<keyword evidence="7" id="KW-1185">Reference proteome</keyword>
<dbReference type="InterPro" id="IPR050109">
    <property type="entry name" value="HTH-type_TetR-like_transc_reg"/>
</dbReference>
<organism evidence="6 7">
    <name type="scientific">Nocardioides scoriae</name>
    <dbReference type="NCBI Taxonomy" id="642780"/>
    <lineage>
        <taxon>Bacteria</taxon>
        <taxon>Bacillati</taxon>
        <taxon>Actinomycetota</taxon>
        <taxon>Actinomycetes</taxon>
        <taxon>Propionibacteriales</taxon>
        <taxon>Nocardioidaceae</taxon>
        <taxon>Nocardioides</taxon>
    </lineage>
</organism>
<dbReference type="Gene3D" id="1.10.357.10">
    <property type="entry name" value="Tetracycline Repressor, domain 2"/>
    <property type="match status" value="1"/>
</dbReference>
<evidence type="ECO:0000313" key="6">
    <source>
        <dbReference type="EMBL" id="SDS82938.1"/>
    </source>
</evidence>
<sequence>MAIKGFDPDGRQAAAHRRRMEVLDAAVAEFADHGWRGTTFEGVAQRSGSSVASVARVYTDKAGLLMAAFRRASFGDYDNLQAAYAGLRLHAGMSVDERLGTIADFVSGVMQRVAPLISPLQQAIAEDERIRELVEMARARRLSTSQELVRIISRDGQPRGGAVEQVYVLTSGETYLQVVEELHHPAEAYADWLRSALDVAVNGRPVAAPD</sequence>
<dbReference type="Pfam" id="PF00440">
    <property type="entry name" value="TetR_N"/>
    <property type="match status" value="1"/>
</dbReference>
<keyword evidence="3" id="KW-0804">Transcription</keyword>
<keyword evidence="2 4" id="KW-0238">DNA-binding</keyword>
<dbReference type="Proteomes" id="UP000198859">
    <property type="component" value="Chromosome I"/>
</dbReference>
<feature type="domain" description="HTH tetR-type" evidence="5">
    <location>
        <begin position="16"/>
        <end position="76"/>
    </location>
</feature>
<dbReference type="AlphaFoldDB" id="A0A1H1VDR2"/>
<dbReference type="EMBL" id="LT629757">
    <property type="protein sequence ID" value="SDS82938.1"/>
    <property type="molecule type" value="Genomic_DNA"/>
</dbReference>
<gene>
    <name evidence="6" type="ORF">SAMN04488570_2801</name>
</gene>
<protein>
    <submittedName>
        <fullName evidence="6">DNA-binding transcriptional regulator, AcrR family</fullName>
    </submittedName>
</protein>
<reference evidence="7" key="1">
    <citation type="submission" date="2016-10" db="EMBL/GenBank/DDBJ databases">
        <authorList>
            <person name="Varghese N."/>
            <person name="Submissions S."/>
        </authorList>
    </citation>
    <scope>NUCLEOTIDE SEQUENCE [LARGE SCALE GENOMIC DNA]</scope>
    <source>
        <strain evidence="7">DSM 22127</strain>
    </source>
</reference>
<accession>A0A1H1VDR2</accession>
<proteinExistence type="predicted"/>
<evidence type="ECO:0000259" key="5">
    <source>
        <dbReference type="PROSITE" id="PS50977"/>
    </source>
</evidence>
<evidence type="ECO:0000313" key="7">
    <source>
        <dbReference type="Proteomes" id="UP000198859"/>
    </source>
</evidence>
<dbReference type="InterPro" id="IPR001647">
    <property type="entry name" value="HTH_TetR"/>
</dbReference>
<evidence type="ECO:0000256" key="4">
    <source>
        <dbReference type="PROSITE-ProRule" id="PRU00335"/>
    </source>
</evidence>